<dbReference type="Proteomes" id="UP000466445">
    <property type="component" value="Chromosome"/>
</dbReference>
<keyword evidence="2" id="KW-0804">Transcription</keyword>
<proteinExistence type="predicted"/>
<evidence type="ECO:0000256" key="2">
    <source>
        <dbReference type="ARBA" id="ARBA00023163"/>
    </source>
</evidence>
<dbReference type="SUPFAM" id="SSF48498">
    <property type="entry name" value="Tetracyclin repressor-like, C-terminal domain"/>
    <property type="match status" value="1"/>
</dbReference>
<feature type="compositionally biased region" description="Basic residues" evidence="3">
    <location>
        <begin position="67"/>
        <end position="78"/>
    </location>
</feature>
<protein>
    <recommendedName>
        <fullName evidence="4">Tetracyclin repressor-like C-terminal domain-containing protein</fullName>
    </recommendedName>
</protein>
<evidence type="ECO:0000259" key="4">
    <source>
        <dbReference type="Pfam" id="PF16859"/>
    </source>
</evidence>
<reference evidence="5 6" key="1">
    <citation type="journal article" date="2019" name="Emerg. Microbes Infect.">
        <title>Comprehensive subspecies identification of 175 nontuberculous mycobacteria species based on 7547 genomic profiles.</title>
        <authorList>
            <person name="Matsumoto Y."/>
            <person name="Kinjo T."/>
            <person name="Motooka D."/>
            <person name="Nabeya D."/>
            <person name="Jung N."/>
            <person name="Uechi K."/>
            <person name="Horii T."/>
            <person name="Iida T."/>
            <person name="Fujita J."/>
            <person name="Nakamura S."/>
        </authorList>
    </citation>
    <scope>NUCLEOTIDE SEQUENCE [LARGE SCALE GENOMIC DNA]</scope>
    <source>
        <strain evidence="5 6">JCM 30395</strain>
    </source>
</reference>
<dbReference type="KEGG" id="msar:MSAR_45680"/>
<keyword evidence="1" id="KW-0805">Transcription regulation</keyword>
<accession>A0A7I7SWP4</accession>
<sequence length="91" mass="10213">MVRATSEMQADSPDPEVADELRDGVIRSRRAVLETVWDRGVARSELRADIDRDIAIGAEPVALSVPARRRADHPRRVRPRDALIRPRAHIG</sequence>
<dbReference type="Gene3D" id="1.10.357.10">
    <property type="entry name" value="Tetracycline Repressor, domain 2"/>
    <property type="match status" value="1"/>
</dbReference>
<evidence type="ECO:0000313" key="5">
    <source>
        <dbReference type="EMBL" id="BBY61432.1"/>
    </source>
</evidence>
<evidence type="ECO:0000256" key="1">
    <source>
        <dbReference type="ARBA" id="ARBA00023015"/>
    </source>
</evidence>
<evidence type="ECO:0000256" key="3">
    <source>
        <dbReference type="SAM" id="MobiDB-lite"/>
    </source>
</evidence>
<feature type="region of interest" description="Disordered" evidence="3">
    <location>
        <begin position="67"/>
        <end position="91"/>
    </location>
</feature>
<organism evidence="5 6">
    <name type="scientific">Mycolicibacterium sarraceniae</name>
    <dbReference type="NCBI Taxonomy" id="1534348"/>
    <lineage>
        <taxon>Bacteria</taxon>
        <taxon>Bacillati</taxon>
        <taxon>Actinomycetota</taxon>
        <taxon>Actinomycetes</taxon>
        <taxon>Mycobacteriales</taxon>
        <taxon>Mycobacteriaceae</taxon>
        <taxon>Mycolicibacterium</taxon>
    </lineage>
</organism>
<dbReference type="InterPro" id="IPR036271">
    <property type="entry name" value="Tet_transcr_reg_TetR-rel_C_sf"/>
</dbReference>
<dbReference type="InterPro" id="IPR011075">
    <property type="entry name" value="TetR_C"/>
</dbReference>
<dbReference type="AlphaFoldDB" id="A0A7I7SWP4"/>
<keyword evidence="6" id="KW-1185">Reference proteome</keyword>
<feature type="domain" description="Tetracyclin repressor-like C-terminal" evidence="4">
    <location>
        <begin position="12"/>
        <end position="56"/>
    </location>
</feature>
<dbReference type="EMBL" id="AP022595">
    <property type="protein sequence ID" value="BBY61432.1"/>
    <property type="molecule type" value="Genomic_DNA"/>
</dbReference>
<gene>
    <name evidence="5" type="ORF">MSAR_45680</name>
</gene>
<evidence type="ECO:0000313" key="6">
    <source>
        <dbReference type="Proteomes" id="UP000466445"/>
    </source>
</evidence>
<name>A0A7I7SWP4_9MYCO</name>
<dbReference type="Pfam" id="PF16859">
    <property type="entry name" value="TetR_C_11"/>
    <property type="match status" value="1"/>
</dbReference>